<dbReference type="Proteomes" id="UP000009047">
    <property type="component" value="Chromosome"/>
</dbReference>
<accession>E1QJ70</accession>
<sequence length="437" mass="48850">MNGRKSLGPLVLAMALLTALCAMTGVALADGRGGGVELALPPAQDDPLAQLDATEVLADMQDNKPWRACLLGRWQQTRDRAISLQPRLEGSYEKRAENWQFWASAYLQYEAADVSEDGWRADIDQLYWQAQHRQLAMTLGKRVVTWGSADGLRALDLLNPVDLSNPLKEGSRSSNKKAVWMAQAAWQPEHWMFEVSFLPEPAVTSLPGDTSPWFTFFQEQLAQGGLPARIEDPAHDPELGLRVCHFSHWLDLELIYFHGYQDSPLMLGADQSEIRIGYRKSDVLGLAVQSAMHQSTWRWELNYGPNYVIGDASGVERTARVLSLLGWDYRFNNGVSLNLQGYGQYLDQGARADDFGDYGLSAALAKDDLWGGDLALTYGVVWQISDASSFHQLTATWFYSDQLQLKASINVFTGPHDSTYGQYADDSLLMFSFKHEL</sequence>
<keyword evidence="3" id="KW-1185">Reference proteome</keyword>
<feature type="signal peptide" evidence="1">
    <location>
        <begin position="1"/>
        <end position="29"/>
    </location>
</feature>
<gene>
    <name evidence="2" type="ordered locus">Deba_2250</name>
</gene>
<dbReference type="eggNOG" id="ENOG5032MWF">
    <property type="taxonomic scope" value="Bacteria"/>
</dbReference>
<dbReference type="AlphaFoldDB" id="E1QJ70"/>
<dbReference type="RefSeq" id="WP_013259052.1">
    <property type="nucleotide sequence ID" value="NC_014365.1"/>
</dbReference>
<dbReference type="EMBL" id="CP002085">
    <property type="protein sequence ID" value="ADK85613.1"/>
    <property type="molecule type" value="Genomic_DNA"/>
</dbReference>
<feature type="chain" id="PRO_5003150311" description="Alginate export domain-containing protein" evidence="1">
    <location>
        <begin position="30"/>
        <end position="437"/>
    </location>
</feature>
<dbReference type="HOGENOM" id="CLU_631162_0_0_7"/>
<dbReference type="OrthoDB" id="8746278at2"/>
<evidence type="ECO:0008006" key="4">
    <source>
        <dbReference type="Google" id="ProtNLM"/>
    </source>
</evidence>
<dbReference type="KEGG" id="dbr:Deba_2250"/>
<proteinExistence type="predicted"/>
<dbReference type="STRING" id="644282.Deba_2250"/>
<organism evidence="2 3">
    <name type="scientific">Desulfarculus baarsii (strain ATCC 33931 / DSM 2075 / LMG 7858 / VKM B-1802 / 2st14)</name>
    <dbReference type="NCBI Taxonomy" id="644282"/>
    <lineage>
        <taxon>Bacteria</taxon>
        <taxon>Pseudomonadati</taxon>
        <taxon>Thermodesulfobacteriota</taxon>
        <taxon>Desulfarculia</taxon>
        <taxon>Desulfarculales</taxon>
        <taxon>Desulfarculaceae</taxon>
        <taxon>Desulfarculus</taxon>
    </lineage>
</organism>
<protein>
    <recommendedName>
        <fullName evidence="4">Alginate export domain-containing protein</fullName>
    </recommendedName>
</protein>
<name>E1QJ70_DESB2</name>
<evidence type="ECO:0000313" key="3">
    <source>
        <dbReference type="Proteomes" id="UP000009047"/>
    </source>
</evidence>
<evidence type="ECO:0000256" key="1">
    <source>
        <dbReference type="SAM" id="SignalP"/>
    </source>
</evidence>
<keyword evidence="1" id="KW-0732">Signal</keyword>
<reference evidence="2 3" key="1">
    <citation type="journal article" date="2010" name="Stand. Genomic Sci.">
        <title>Complete genome sequence of Desulfarculus baarsii type strain (2st14).</title>
        <authorList>
            <person name="Sun H."/>
            <person name="Spring S."/>
            <person name="Lapidus A."/>
            <person name="Davenport K."/>
            <person name="Del Rio T.G."/>
            <person name="Tice H."/>
            <person name="Nolan M."/>
            <person name="Copeland A."/>
            <person name="Cheng J.F."/>
            <person name="Lucas S."/>
            <person name="Tapia R."/>
            <person name="Goodwin L."/>
            <person name="Pitluck S."/>
            <person name="Ivanova N."/>
            <person name="Pagani I."/>
            <person name="Mavromatis K."/>
            <person name="Ovchinnikova G."/>
            <person name="Pati A."/>
            <person name="Chen A."/>
            <person name="Palaniappan K."/>
            <person name="Hauser L."/>
            <person name="Chang Y.J."/>
            <person name="Jeffries C.D."/>
            <person name="Detter J.C."/>
            <person name="Han C."/>
            <person name="Rohde M."/>
            <person name="Brambilla E."/>
            <person name="Goker M."/>
            <person name="Woyke T."/>
            <person name="Bristow J."/>
            <person name="Eisen J.A."/>
            <person name="Markowitz V."/>
            <person name="Hugenholtz P."/>
            <person name="Kyrpides N.C."/>
            <person name="Klenk H.P."/>
            <person name="Land M."/>
        </authorList>
    </citation>
    <scope>NUCLEOTIDE SEQUENCE [LARGE SCALE GENOMIC DNA]</scope>
    <source>
        <strain evidence="3">ATCC 33931 / DSM 2075 / LMG 7858 / VKM B-1802 / 2st14</strain>
    </source>
</reference>
<evidence type="ECO:0000313" key="2">
    <source>
        <dbReference type="EMBL" id="ADK85613.1"/>
    </source>
</evidence>